<sequence length="203" mass="22751">MVHTGKCWSFEEMRYTFKPDDCMVITIPLGSLRNVGEGQLMPEKFTCVFKDAYKVFLRGRPKELGVAQFSIGVFIICVGVLLALEHHPGDLIYTLPSALFIVGGILTRIAGSSPIMPVVKLSFIFNILSLFWALTALIVCLILVPRPYFYDQRYSMHIGLRVLICVLCGVELILALVLLYWGSKAVCIPHFNTLPLITIKQDV</sequence>
<feature type="transmembrane region" description="Helical" evidence="1">
    <location>
        <begin position="66"/>
        <end position="84"/>
    </location>
</feature>
<name>A0A9W7WQB6_TRIRA</name>
<protein>
    <submittedName>
        <fullName evidence="2">Membrane-spanning 4-domains subfamily A member 4D-like</fullName>
    </submittedName>
</protein>
<feature type="transmembrane region" description="Helical" evidence="1">
    <location>
        <begin position="158"/>
        <end position="181"/>
    </location>
</feature>
<evidence type="ECO:0000256" key="1">
    <source>
        <dbReference type="SAM" id="Phobius"/>
    </source>
</evidence>
<dbReference type="EMBL" id="JAFHDT010000008">
    <property type="protein sequence ID" value="KAI7806374.1"/>
    <property type="molecule type" value="Genomic_DNA"/>
</dbReference>
<comment type="caution">
    <text evidence="2">The sequence shown here is derived from an EMBL/GenBank/DDBJ whole genome shotgun (WGS) entry which is preliminary data.</text>
</comment>
<feature type="transmembrane region" description="Helical" evidence="1">
    <location>
        <begin position="91"/>
        <end position="111"/>
    </location>
</feature>
<dbReference type="Proteomes" id="UP001059041">
    <property type="component" value="Linkage Group LG8"/>
</dbReference>
<reference evidence="2" key="1">
    <citation type="submission" date="2021-02" db="EMBL/GenBank/DDBJ databases">
        <title>Comparative genomics reveals that relaxation of natural selection precedes convergent phenotypic evolution of cavefish.</title>
        <authorList>
            <person name="Peng Z."/>
        </authorList>
    </citation>
    <scope>NUCLEOTIDE SEQUENCE</scope>
    <source>
        <tissue evidence="2">Muscle</tissue>
    </source>
</reference>
<feature type="transmembrane region" description="Helical" evidence="1">
    <location>
        <begin position="123"/>
        <end position="146"/>
    </location>
</feature>
<gene>
    <name evidence="2" type="ORF">IRJ41_004914</name>
</gene>
<proteinExistence type="predicted"/>
<keyword evidence="1" id="KW-1133">Transmembrane helix</keyword>
<dbReference type="AlphaFoldDB" id="A0A9W7WQB6"/>
<organism evidence="2 3">
    <name type="scientific">Triplophysa rosa</name>
    <name type="common">Cave loach</name>
    <dbReference type="NCBI Taxonomy" id="992332"/>
    <lineage>
        <taxon>Eukaryota</taxon>
        <taxon>Metazoa</taxon>
        <taxon>Chordata</taxon>
        <taxon>Craniata</taxon>
        <taxon>Vertebrata</taxon>
        <taxon>Euteleostomi</taxon>
        <taxon>Actinopterygii</taxon>
        <taxon>Neopterygii</taxon>
        <taxon>Teleostei</taxon>
        <taxon>Ostariophysi</taxon>
        <taxon>Cypriniformes</taxon>
        <taxon>Nemacheilidae</taxon>
        <taxon>Triplophysa</taxon>
    </lineage>
</organism>
<evidence type="ECO:0000313" key="2">
    <source>
        <dbReference type="EMBL" id="KAI7806374.1"/>
    </source>
</evidence>
<keyword evidence="3" id="KW-1185">Reference proteome</keyword>
<accession>A0A9W7WQB6</accession>
<evidence type="ECO:0000313" key="3">
    <source>
        <dbReference type="Proteomes" id="UP001059041"/>
    </source>
</evidence>
<keyword evidence="1" id="KW-0472">Membrane</keyword>
<keyword evidence="1" id="KW-0812">Transmembrane</keyword>